<reference evidence="2" key="3">
    <citation type="submission" date="2022-12" db="EMBL/GenBank/DDBJ databases">
        <authorList>
            <person name="Sun Q."/>
            <person name="Kim S."/>
        </authorList>
    </citation>
    <scope>NUCLEOTIDE SEQUENCE</scope>
    <source>
        <strain evidence="2">KCTC 12343</strain>
    </source>
</reference>
<name>A0A411X1S8_9BURK</name>
<protein>
    <recommendedName>
        <fullName evidence="6">DUF1453 domain-containing protein</fullName>
    </recommendedName>
</protein>
<dbReference type="InterPro" id="IPR046730">
    <property type="entry name" value="DUF6622"/>
</dbReference>
<dbReference type="OrthoDB" id="3034721at2"/>
<dbReference type="RefSeq" id="WP_131147023.1">
    <property type="nucleotide sequence ID" value="NZ_BMWV01000011.1"/>
</dbReference>
<dbReference type="EMBL" id="BMWV01000011">
    <property type="protein sequence ID" value="GGY57376.1"/>
    <property type="molecule type" value="Genomic_DNA"/>
</dbReference>
<dbReference type="EMBL" id="CP036401">
    <property type="protein sequence ID" value="QBI02914.1"/>
    <property type="molecule type" value="Genomic_DNA"/>
</dbReference>
<keyword evidence="1" id="KW-0472">Membrane</keyword>
<accession>A0A411X1S8</accession>
<proteinExistence type="predicted"/>
<dbReference type="AlphaFoldDB" id="A0A411X1S8"/>
<dbReference type="Proteomes" id="UP000628442">
    <property type="component" value="Unassembled WGS sequence"/>
</dbReference>
<organism evidence="2 5">
    <name type="scientific">Pseudoduganella albidiflava</name>
    <dbReference type="NCBI Taxonomy" id="321983"/>
    <lineage>
        <taxon>Bacteria</taxon>
        <taxon>Pseudomonadati</taxon>
        <taxon>Pseudomonadota</taxon>
        <taxon>Betaproteobacteria</taxon>
        <taxon>Burkholderiales</taxon>
        <taxon>Oxalobacteraceae</taxon>
        <taxon>Telluria group</taxon>
        <taxon>Pseudoduganella</taxon>
    </lineage>
</organism>
<feature type="transmembrane region" description="Helical" evidence="1">
    <location>
        <begin position="38"/>
        <end position="58"/>
    </location>
</feature>
<sequence>MLQQIVTHTPFHIWLLLGVLVWRGLAASRDRAVTLRQALVLPVVLLALSVQDMANRFGFDGLPAASWLAGTLAAAMLAWRFTAQAPRVIAPGATAATVLQRGSWLPLALMLATFATKYAVAASCAVAPALAGNTVFATTACALYGMFNGLFAGRALRCLPWPYRRHATALSCATGR</sequence>
<evidence type="ECO:0000313" key="4">
    <source>
        <dbReference type="Proteomes" id="UP000292307"/>
    </source>
</evidence>
<dbReference type="Proteomes" id="UP000292307">
    <property type="component" value="Chromosome"/>
</dbReference>
<keyword evidence="1" id="KW-0812">Transmembrane</keyword>
<keyword evidence="4" id="KW-1185">Reference proteome</keyword>
<feature type="transmembrane region" description="Helical" evidence="1">
    <location>
        <begin position="135"/>
        <end position="156"/>
    </location>
</feature>
<feature type="transmembrane region" description="Helical" evidence="1">
    <location>
        <begin position="104"/>
        <end position="129"/>
    </location>
</feature>
<reference evidence="3 4" key="2">
    <citation type="submission" date="2019-02" db="EMBL/GenBank/DDBJ databases">
        <title>Draft Genome Sequences of Six Type Strains of the Genus Massilia.</title>
        <authorList>
            <person name="Miess H."/>
            <person name="Frediansyhah A."/>
            <person name="Gross H."/>
        </authorList>
    </citation>
    <scope>NUCLEOTIDE SEQUENCE [LARGE SCALE GENOMIC DNA]</scope>
    <source>
        <strain evidence="3 4">DSM 17472</strain>
    </source>
</reference>
<feature type="transmembrane region" description="Helical" evidence="1">
    <location>
        <begin position="64"/>
        <end position="83"/>
    </location>
</feature>
<evidence type="ECO:0008006" key="6">
    <source>
        <dbReference type="Google" id="ProtNLM"/>
    </source>
</evidence>
<evidence type="ECO:0000313" key="2">
    <source>
        <dbReference type="EMBL" id="GGY57376.1"/>
    </source>
</evidence>
<reference evidence="2" key="1">
    <citation type="journal article" date="2014" name="Int. J. Syst. Evol. Microbiol.">
        <title>Complete genome sequence of Corynebacterium casei LMG S-19264T (=DSM 44701T), isolated from a smear-ripened cheese.</title>
        <authorList>
            <consortium name="US DOE Joint Genome Institute (JGI-PGF)"/>
            <person name="Walter F."/>
            <person name="Albersmeier A."/>
            <person name="Kalinowski J."/>
            <person name="Ruckert C."/>
        </authorList>
    </citation>
    <scope>NUCLEOTIDE SEQUENCE</scope>
    <source>
        <strain evidence="2">KCTC 12343</strain>
    </source>
</reference>
<keyword evidence="1" id="KW-1133">Transmembrane helix</keyword>
<evidence type="ECO:0000313" key="5">
    <source>
        <dbReference type="Proteomes" id="UP000628442"/>
    </source>
</evidence>
<gene>
    <name evidence="3" type="ORF">EYF70_20235</name>
    <name evidence="2" type="ORF">GCM10007387_44950</name>
</gene>
<evidence type="ECO:0000256" key="1">
    <source>
        <dbReference type="SAM" id="Phobius"/>
    </source>
</evidence>
<dbReference type="Pfam" id="PF20327">
    <property type="entry name" value="DUF6622"/>
    <property type="match status" value="1"/>
</dbReference>
<evidence type="ECO:0000313" key="3">
    <source>
        <dbReference type="EMBL" id="QBI02914.1"/>
    </source>
</evidence>
<feature type="transmembrane region" description="Helical" evidence="1">
    <location>
        <begin position="6"/>
        <end position="26"/>
    </location>
</feature>